<dbReference type="Proteomes" id="UP000009022">
    <property type="component" value="Unassembled WGS sequence"/>
</dbReference>
<dbReference type="CTD" id="6756497"/>
<comment type="similarity">
    <text evidence="2 6">Belongs to the QNG1 protein family.</text>
</comment>
<evidence type="ECO:0000256" key="6">
    <source>
        <dbReference type="RuleBase" id="RU365002"/>
    </source>
</evidence>
<comment type="function">
    <text evidence="6">Catalyzes the hydrolysis of queuosine 5'-phosphate, releasing the nucleobase queuine (q). Is required for salvage of queuine from exogenous queuosine (Q) that is imported and then converted to queuosine 5'-phosphate intracellularly.</text>
</comment>
<dbReference type="InParanoid" id="B3S4Q8"/>
<dbReference type="AlphaFoldDB" id="B3S4Q8"/>
<name>B3S4Q8_TRIAD</name>
<dbReference type="PANTHER" id="PTHR21314">
    <property type="entry name" value="QUEUOSINE 5'-PHOSPHATE N-GLYCOSYLASE_HYDROLASE-RELATED"/>
    <property type="match status" value="1"/>
</dbReference>
<dbReference type="OMA" id="FSFWSEE"/>
<dbReference type="KEGG" id="tad:TRIADDRAFT_29087"/>
<dbReference type="HOGENOM" id="CLU_036001_2_1_1"/>
<evidence type="ECO:0000256" key="3">
    <source>
        <dbReference type="ARBA" id="ARBA00035306"/>
    </source>
</evidence>
<reference evidence="7 8" key="1">
    <citation type="journal article" date="2008" name="Nature">
        <title>The Trichoplax genome and the nature of placozoans.</title>
        <authorList>
            <person name="Srivastava M."/>
            <person name="Begovic E."/>
            <person name="Chapman J."/>
            <person name="Putnam N.H."/>
            <person name="Hellsten U."/>
            <person name="Kawashima T."/>
            <person name="Kuo A."/>
            <person name="Mitros T."/>
            <person name="Salamov A."/>
            <person name="Carpenter M.L."/>
            <person name="Signorovitch A.Y."/>
            <person name="Moreno M.A."/>
            <person name="Kamm K."/>
            <person name="Grimwood J."/>
            <person name="Schmutz J."/>
            <person name="Shapiro H."/>
            <person name="Grigoriev I.V."/>
            <person name="Buss L.W."/>
            <person name="Schierwater B."/>
            <person name="Dellaporta S.L."/>
            <person name="Rokhsar D.S."/>
        </authorList>
    </citation>
    <scope>NUCLEOTIDE SEQUENCE [LARGE SCALE GENOMIC DNA]</scope>
    <source>
        <strain evidence="7 8">Grell-BS-1999</strain>
    </source>
</reference>
<evidence type="ECO:0000256" key="2">
    <source>
        <dbReference type="ARBA" id="ARBA00035119"/>
    </source>
</evidence>
<dbReference type="FunCoup" id="B3S4Q8">
    <property type="interactions" value="1870"/>
</dbReference>
<dbReference type="GeneID" id="6756497"/>
<evidence type="ECO:0000256" key="4">
    <source>
        <dbReference type="ARBA" id="ARBA00035393"/>
    </source>
</evidence>
<dbReference type="GO" id="GO:0006400">
    <property type="term" value="P:tRNA modification"/>
    <property type="evidence" value="ECO:0000318"/>
    <property type="project" value="GO_Central"/>
</dbReference>
<dbReference type="EMBL" id="DS985250">
    <property type="protein sequence ID" value="EDV22129.1"/>
    <property type="molecule type" value="Genomic_DNA"/>
</dbReference>
<proteinExistence type="inferred from homology"/>
<dbReference type="STRING" id="10228.B3S4Q8"/>
<protein>
    <recommendedName>
        <fullName evidence="3 6">Queuosine 5'-phosphate N-glycosylase/hydrolase</fullName>
        <ecNumber evidence="6">3.2.2.-</ecNumber>
    </recommendedName>
    <alternativeName>
        <fullName evidence="4 6">Queuosine-nucleotide N-glycosylase/hydrolase</fullName>
    </alternativeName>
</protein>
<organism evidence="7 8">
    <name type="scientific">Trichoplax adhaerens</name>
    <name type="common">Trichoplax reptans</name>
    <dbReference type="NCBI Taxonomy" id="10228"/>
    <lineage>
        <taxon>Eukaryota</taxon>
        <taxon>Metazoa</taxon>
        <taxon>Placozoa</taxon>
        <taxon>Uniplacotomia</taxon>
        <taxon>Trichoplacea</taxon>
        <taxon>Trichoplacidae</taxon>
        <taxon>Trichoplax</taxon>
    </lineage>
</organism>
<keyword evidence="1 6" id="KW-0378">Hydrolase</keyword>
<dbReference type="PANTHER" id="PTHR21314:SF0">
    <property type="entry name" value="QUEUOSINE 5'-PHOSPHATE N-GLYCOSYLASE_HYDROLASE"/>
    <property type="match status" value="1"/>
</dbReference>
<dbReference type="eggNOG" id="KOG2524">
    <property type="taxonomic scope" value="Eukaryota"/>
</dbReference>
<dbReference type="RefSeq" id="XP_002115284.1">
    <property type="nucleotide sequence ID" value="XM_002115248.1"/>
</dbReference>
<dbReference type="GO" id="GO:0016787">
    <property type="term" value="F:hydrolase activity"/>
    <property type="evidence" value="ECO:0007669"/>
    <property type="project" value="UniProtKB-KW"/>
</dbReference>
<dbReference type="OrthoDB" id="416777at2759"/>
<evidence type="ECO:0000313" key="8">
    <source>
        <dbReference type="Proteomes" id="UP000009022"/>
    </source>
</evidence>
<evidence type="ECO:0000313" key="7">
    <source>
        <dbReference type="EMBL" id="EDV22129.1"/>
    </source>
</evidence>
<keyword evidence="8" id="KW-1185">Reference proteome</keyword>
<dbReference type="PhylomeDB" id="B3S4Q8"/>
<sequence length="332" mass="38693">MVVNVRQSAELVCKLAKHVQIKQDGIKQVANMIVKALQSNSYSIQSWKQHDLHPKDMNEATLNWILVLDTLNFSFWTENPQKFVIRYKEKNYTGYWSLVAAINRALDEGIPLTTPQFYADITTQQFETIFRSETDTRIPLVEARVKNLREVGRKVIEKFDGSFVNCIKQCNQSAEKLLESITSTFDCFNDVSTFHDIQVGFYKRAQILIADIWACFEGQGFGYFQDIEYITMFADYRYVLAFMNVLTYSDSLMQHLKDGTEIKAGDVMELEIRGSSIWAVEVSSQIQANEDLRQRDLIVNSIIIDFYLWDYCKEYRSEIDVIPMHKTRTIFY</sequence>
<dbReference type="InterPro" id="IPR019438">
    <property type="entry name" value="Q_salvage"/>
</dbReference>
<gene>
    <name evidence="7" type="ORF">TRIADDRAFT_29087</name>
</gene>
<dbReference type="Pfam" id="PF10343">
    <property type="entry name" value="Q_salvage"/>
    <property type="match status" value="1"/>
</dbReference>
<evidence type="ECO:0000256" key="1">
    <source>
        <dbReference type="ARBA" id="ARBA00022801"/>
    </source>
</evidence>
<comment type="catalytic activity">
    <reaction evidence="5 6">
        <text>queuosine 5'-phosphate + H2O = queuine + D-ribose 5-phosphate</text>
        <dbReference type="Rhea" id="RHEA:75387"/>
        <dbReference type="ChEBI" id="CHEBI:15377"/>
        <dbReference type="ChEBI" id="CHEBI:17433"/>
        <dbReference type="ChEBI" id="CHEBI:78346"/>
        <dbReference type="ChEBI" id="CHEBI:194371"/>
    </reaction>
    <physiologicalReaction direction="left-to-right" evidence="5 6">
        <dbReference type="Rhea" id="RHEA:75388"/>
    </physiologicalReaction>
</comment>
<evidence type="ECO:0000256" key="5">
    <source>
        <dbReference type="ARBA" id="ARBA00048204"/>
    </source>
</evidence>
<dbReference type="EC" id="3.2.2.-" evidence="6"/>
<accession>B3S4Q8</accession>